<organism evidence="1 2">
    <name type="scientific">Catharanthus roseus</name>
    <name type="common">Madagascar periwinkle</name>
    <name type="synonym">Vinca rosea</name>
    <dbReference type="NCBI Taxonomy" id="4058"/>
    <lineage>
        <taxon>Eukaryota</taxon>
        <taxon>Viridiplantae</taxon>
        <taxon>Streptophyta</taxon>
        <taxon>Embryophyta</taxon>
        <taxon>Tracheophyta</taxon>
        <taxon>Spermatophyta</taxon>
        <taxon>Magnoliopsida</taxon>
        <taxon>eudicotyledons</taxon>
        <taxon>Gunneridae</taxon>
        <taxon>Pentapetalae</taxon>
        <taxon>asterids</taxon>
        <taxon>lamiids</taxon>
        <taxon>Gentianales</taxon>
        <taxon>Apocynaceae</taxon>
        <taxon>Rauvolfioideae</taxon>
        <taxon>Vinceae</taxon>
        <taxon>Catharanthinae</taxon>
        <taxon>Catharanthus</taxon>
    </lineage>
</organism>
<dbReference type="Proteomes" id="UP001060085">
    <property type="component" value="Linkage Group LG05"/>
</dbReference>
<evidence type="ECO:0000313" key="2">
    <source>
        <dbReference type="Proteomes" id="UP001060085"/>
    </source>
</evidence>
<sequence length="360" mass="41253">MSASLKKNRVKKKSKEKEIVVFEKSEELNFYANETNSFFAIESLYVQNFEDPSKDEDGKLAYKSIKTINFFPSNSYSRIEDKGRNMEKELGAILEDLLFHSGSMFNPSCHDFKVMNNASTEFIVVGFGLDEFLDRVVSKEKIRPFWNVGNFMFAFSHLILCNTSGEKGCFYAKESDFIEAIEKGELVSLFYCKEALGGLYPLKEMEHQIEWAFGATLRYATYDKELYALSFKEQQKLNHALSLGEKKTTEFVKYIIFKDHDAIDDYSGKQFGCEKEARLESLGTIAKVGPASTVVSRLLPAKHLEDHNLPRMVFHWSVEATKSSIEVLYEGGDLGKVLNQIYMQLKIHIKHSGRFLTRRG</sequence>
<dbReference type="EMBL" id="CM044705">
    <property type="protein sequence ID" value="KAI5663029.1"/>
    <property type="molecule type" value="Genomic_DNA"/>
</dbReference>
<gene>
    <name evidence="1" type="ORF">M9H77_22352</name>
</gene>
<protein>
    <submittedName>
        <fullName evidence="1">Uncharacterized protein</fullName>
    </submittedName>
</protein>
<accession>A0ACC0ASA7</accession>
<evidence type="ECO:0000313" key="1">
    <source>
        <dbReference type="EMBL" id="KAI5663029.1"/>
    </source>
</evidence>
<comment type="caution">
    <text evidence="1">The sequence shown here is derived from an EMBL/GenBank/DDBJ whole genome shotgun (WGS) entry which is preliminary data.</text>
</comment>
<name>A0ACC0ASA7_CATRO</name>
<proteinExistence type="predicted"/>
<keyword evidence="2" id="KW-1185">Reference proteome</keyword>
<reference evidence="2" key="1">
    <citation type="journal article" date="2023" name="Nat. Plants">
        <title>Single-cell RNA sequencing provides a high-resolution roadmap for understanding the multicellular compartmentation of specialized metabolism.</title>
        <authorList>
            <person name="Sun S."/>
            <person name="Shen X."/>
            <person name="Li Y."/>
            <person name="Li Y."/>
            <person name="Wang S."/>
            <person name="Li R."/>
            <person name="Zhang H."/>
            <person name="Shen G."/>
            <person name="Guo B."/>
            <person name="Wei J."/>
            <person name="Xu J."/>
            <person name="St-Pierre B."/>
            <person name="Chen S."/>
            <person name="Sun C."/>
        </authorList>
    </citation>
    <scope>NUCLEOTIDE SEQUENCE [LARGE SCALE GENOMIC DNA]</scope>
</reference>